<evidence type="ECO:0000313" key="1">
    <source>
        <dbReference type="EMBL" id="MBX38032.1"/>
    </source>
</evidence>
<organism evidence="1">
    <name type="scientific">Rhizophora mucronata</name>
    <name type="common">Asiatic mangrove</name>
    <dbReference type="NCBI Taxonomy" id="61149"/>
    <lineage>
        <taxon>Eukaryota</taxon>
        <taxon>Viridiplantae</taxon>
        <taxon>Streptophyta</taxon>
        <taxon>Embryophyta</taxon>
        <taxon>Tracheophyta</taxon>
        <taxon>Spermatophyta</taxon>
        <taxon>Magnoliopsida</taxon>
        <taxon>eudicotyledons</taxon>
        <taxon>Gunneridae</taxon>
        <taxon>Pentapetalae</taxon>
        <taxon>rosids</taxon>
        <taxon>fabids</taxon>
        <taxon>Malpighiales</taxon>
        <taxon>Rhizophoraceae</taxon>
        <taxon>Rhizophora</taxon>
    </lineage>
</organism>
<protein>
    <submittedName>
        <fullName evidence="1">Uncharacterized protein</fullName>
    </submittedName>
</protein>
<name>A0A2P2N6D9_RHIMU</name>
<dbReference type="EMBL" id="GGEC01057548">
    <property type="protein sequence ID" value="MBX38032.1"/>
    <property type="molecule type" value="Transcribed_RNA"/>
</dbReference>
<proteinExistence type="predicted"/>
<accession>A0A2P2N6D9</accession>
<reference evidence="1" key="1">
    <citation type="submission" date="2018-02" db="EMBL/GenBank/DDBJ databases">
        <title>Rhizophora mucronata_Transcriptome.</title>
        <authorList>
            <person name="Meera S.P."/>
            <person name="Sreeshan A."/>
            <person name="Augustine A."/>
        </authorList>
    </citation>
    <scope>NUCLEOTIDE SEQUENCE</scope>
    <source>
        <tissue evidence="1">Leaf</tissue>
    </source>
</reference>
<sequence>MIENCLKNLEWVIRTKSMPSTRGSHTVGVEESQCIWSYLFL</sequence>
<dbReference type="AlphaFoldDB" id="A0A2P2N6D9"/>